<feature type="domain" description="Glycoside hydrolase family 65 N-terminal" evidence="6">
    <location>
        <begin position="14"/>
        <end position="268"/>
    </location>
</feature>
<dbReference type="InterPro" id="IPR012341">
    <property type="entry name" value="6hp_glycosidase-like_sf"/>
</dbReference>
<dbReference type="Pfam" id="PF03632">
    <property type="entry name" value="Glyco_hydro_65m"/>
    <property type="match status" value="1"/>
</dbReference>
<dbReference type="Pfam" id="PF03636">
    <property type="entry name" value="Glyco_hydro_65N"/>
    <property type="match status" value="1"/>
</dbReference>
<dbReference type="PANTHER" id="PTHR11051:SF14">
    <property type="entry name" value="MALTOSE PHOSPHORYLASE"/>
    <property type="match status" value="1"/>
</dbReference>
<evidence type="ECO:0000259" key="6">
    <source>
        <dbReference type="Pfam" id="PF03636"/>
    </source>
</evidence>
<dbReference type="InterPro" id="IPR037018">
    <property type="entry name" value="GH65_N"/>
</dbReference>
<dbReference type="Proteomes" id="UP000199274">
    <property type="component" value="Unassembled WGS sequence"/>
</dbReference>
<dbReference type="AlphaFoldDB" id="A0A1G7YBK3"/>
<dbReference type="SUPFAM" id="SSF74650">
    <property type="entry name" value="Galactose mutarotase-like"/>
    <property type="match status" value="1"/>
</dbReference>
<dbReference type="GO" id="GO:0030246">
    <property type="term" value="F:carbohydrate binding"/>
    <property type="evidence" value="ECO:0007669"/>
    <property type="project" value="InterPro"/>
</dbReference>
<evidence type="ECO:0000256" key="3">
    <source>
        <dbReference type="PIRSR" id="PIRSR036289-51"/>
    </source>
</evidence>
<dbReference type="Gene3D" id="1.50.10.10">
    <property type="match status" value="1"/>
</dbReference>
<evidence type="ECO:0000259" key="4">
    <source>
        <dbReference type="Pfam" id="PF03632"/>
    </source>
</evidence>
<dbReference type="InterPro" id="IPR011013">
    <property type="entry name" value="Gal_mutarotase_sf_dom"/>
</dbReference>
<dbReference type="OrthoDB" id="9758855at2"/>
<evidence type="ECO:0000256" key="1">
    <source>
        <dbReference type="ARBA" id="ARBA00006768"/>
    </source>
</evidence>
<comment type="similarity">
    <text evidence="1">Belongs to the glycosyl hydrolase 65 family.</text>
</comment>
<feature type="domain" description="Glycoside hydrolase family 65 central catalytic" evidence="4">
    <location>
        <begin position="323"/>
        <end position="689"/>
    </location>
</feature>
<reference evidence="8" key="1">
    <citation type="submission" date="2016-10" db="EMBL/GenBank/DDBJ databases">
        <authorList>
            <person name="Varghese N."/>
            <person name="Submissions S."/>
        </authorList>
    </citation>
    <scope>NUCLEOTIDE SEQUENCE [LARGE SCALE GENOMIC DNA]</scope>
    <source>
        <strain evidence="8">CGMCC 1.2747</strain>
    </source>
</reference>
<feature type="domain" description="Glycoside hydrolase family 65 C-terminal" evidence="5">
    <location>
        <begin position="698"/>
        <end position="759"/>
    </location>
</feature>
<dbReference type="PIRSF" id="PIRSF036289">
    <property type="entry name" value="Glycosyl_hydrolase_malt_phosph"/>
    <property type="match status" value="1"/>
</dbReference>
<dbReference type="InterPro" id="IPR005196">
    <property type="entry name" value="Glyco_hydro_65_N"/>
</dbReference>
<dbReference type="InterPro" id="IPR005194">
    <property type="entry name" value="Glyco_hydro_65_C"/>
</dbReference>
<evidence type="ECO:0000313" key="8">
    <source>
        <dbReference type="Proteomes" id="UP000199274"/>
    </source>
</evidence>
<dbReference type="RefSeq" id="WP_091255706.1">
    <property type="nucleotide sequence ID" value="NZ_FNDB01000003.1"/>
</dbReference>
<accession>A0A1G7YBK3</accession>
<protein>
    <submittedName>
        <fullName evidence="7">Maltose phosphorylase</fullName>
    </submittedName>
</protein>
<dbReference type="InterPro" id="IPR005195">
    <property type="entry name" value="Glyco_hydro_65_M"/>
</dbReference>
<gene>
    <name evidence="7" type="ORF">SAMN04488062_103142</name>
</gene>
<dbReference type="Gene3D" id="2.70.98.40">
    <property type="entry name" value="Glycoside hydrolase, family 65, N-terminal domain"/>
    <property type="match status" value="1"/>
</dbReference>
<dbReference type="GO" id="GO:0005975">
    <property type="term" value="P:carbohydrate metabolic process"/>
    <property type="evidence" value="ECO:0007669"/>
    <property type="project" value="InterPro"/>
</dbReference>
<evidence type="ECO:0000259" key="5">
    <source>
        <dbReference type="Pfam" id="PF03633"/>
    </source>
</evidence>
<dbReference type="Gene3D" id="2.60.420.10">
    <property type="entry name" value="Maltose phosphorylase, domain 3"/>
    <property type="match status" value="1"/>
</dbReference>
<dbReference type="Pfam" id="PF03633">
    <property type="entry name" value="Glyco_hydro_65C"/>
    <property type="match status" value="1"/>
</dbReference>
<feature type="active site" description="Proton donor" evidence="2">
    <location>
        <position position="489"/>
    </location>
</feature>
<evidence type="ECO:0000313" key="7">
    <source>
        <dbReference type="EMBL" id="SDG93716.1"/>
    </source>
</evidence>
<dbReference type="SUPFAM" id="SSF48208">
    <property type="entry name" value="Six-hairpin glycosidases"/>
    <property type="match status" value="1"/>
</dbReference>
<dbReference type="GO" id="GO:0016757">
    <property type="term" value="F:glycosyltransferase activity"/>
    <property type="evidence" value="ECO:0007669"/>
    <property type="project" value="UniProtKB-ARBA"/>
</dbReference>
<dbReference type="InterPro" id="IPR008928">
    <property type="entry name" value="6-hairpin_glycosidase_sf"/>
</dbReference>
<organism evidence="7 8">
    <name type="scientific">Flavobacterium omnivorum</name>
    <dbReference type="NCBI Taxonomy" id="178355"/>
    <lineage>
        <taxon>Bacteria</taxon>
        <taxon>Pseudomonadati</taxon>
        <taxon>Bacteroidota</taxon>
        <taxon>Flavobacteriia</taxon>
        <taxon>Flavobacteriales</taxon>
        <taxon>Flavobacteriaceae</taxon>
        <taxon>Flavobacterium</taxon>
    </lineage>
</organism>
<dbReference type="STRING" id="178355.SAMN04488062_103142"/>
<evidence type="ECO:0000256" key="2">
    <source>
        <dbReference type="PIRSR" id="PIRSR036289-50"/>
    </source>
</evidence>
<proteinExistence type="inferred from homology"/>
<dbReference type="NCBIfam" id="NF010380">
    <property type="entry name" value="PRK13807.1"/>
    <property type="match status" value="1"/>
</dbReference>
<keyword evidence="8" id="KW-1185">Reference proteome</keyword>
<dbReference type="GO" id="GO:0004553">
    <property type="term" value="F:hydrolase activity, hydrolyzing O-glycosyl compounds"/>
    <property type="evidence" value="ECO:0007669"/>
    <property type="project" value="TreeGrafter"/>
</dbReference>
<dbReference type="EMBL" id="FNDB01000003">
    <property type="protein sequence ID" value="SDG93716.1"/>
    <property type="molecule type" value="Genomic_DNA"/>
</dbReference>
<dbReference type="PANTHER" id="PTHR11051">
    <property type="entry name" value="GLYCOSYL HYDROLASE-RELATED"/>
    <property type="match status" value="1"/>
</dbReference>
<name>A0A1G7YBK3_9FLAO</name>
<feature type="binding site" evidence="3">
    <location>
        <begin position="601"/>
        <end position="602"/>
    </location>
    <ligand>
        <name>substrate</name>
    </ligand>
</feature>
<sequence>MNQDYIKPDNWSIIEEGFDPERVKSSESLFSIGNGAMGQRANFEENYTGETFQGSYIAGIYYPDKTKVGWWKNGYPEYFAKVLNAPNWIGIDIEINGEKLDLNTSSDVKNFRRELNMKEGWYHRSFEATLKNGTEISVNVRRFLSLNLDEVGVINYEITPLNKDAKIIYKPYIDAGVTNEDANWEEKFWESLDVKKSGNEAFVTAQTFKTHFKATTFMQNTILTNGEKTGISPSNIDATTDKIQFSYDVIVAQGQKSSIQKIGGYTVSLNHENTITAAEKVIQSALAVGYDQMLQDQIDAWAKIWDMSDITIDGDVKAQQGIRFNIFQLNQTYLGKDSRLNIGPKGFTGEKYGGSTYWDTEAYCIPFYMATKDQEVARNLLTYRYNQLDKAIENAAKLGFTNGAALYPMVTMNGEECHNEWEITFEEIHRNGAIAFAIYNFYRYTGDYSYIPEKGLEVLIGIARFWHQRANFSTNLNQYVILGVTGPNEYENNVNNNFYTNYIAKWCLEYTYEQIQKVSLEYPSDHKRITEKVKISDSELQSWKKVSDNMYFPFSEEYNVYLQQDGFLDKELVRVVDLDKSQRPINQKWSWDRILRSPYIKQADVLQCFYFFEDHFSKEELKNNFEFYESFTVHESSLSPCVHSIQAALLDKMDMAYTFYLRTSRLDLDDYNKEVEEGCHITSMAGTWMSIVEGFGGMRVKEDKLHFSPKIPKEWEGYSFKINFRNQILKVAINHNETSFSIVGDKELAIVVNGKAIVVRPEHLITV</sequence>
<dbReference type="InterPro" id="IPR017045">
    <property type="entry name" value="Malt_Pase/Glycosyl_Hdrlase"/>
</dbReference>
<feature type="binding site" evidence="3">
    <location>
        <begin position="358"/>
        <end position="359"/>
    </location>
    <ligand>
        <name>substrate</name>
    </ligand>
</feature>